<dbReference type="EMBL" id="KZ819644">
    <property type="protein sequence ID" value="PWN86600.1"/>
    <property type="molecule type" value="Genomic_DNA"/>
</dbReference>
<dbReference type="InParanoid" id="A0A316Y8V5"/>
<dbReference type="SUPFAM" id="SSF53335">
    <property type="entry name" value="S-adenosyl-L-methionine-dependent methyltransferases"/>
    <property type="match status" value="1"/>
</dbReference>
<dbReference type="Pfam" id="PF08241">
    <property type="entry name" value="Methyltransf_11"/>
    <property type="match status" value="1"/>
</dbReference>
<evidence type="ECO:0000313" key="6">
    <source>
        <dbReference type="Proteomes" id="UP000245768"/>
    </source>
</evidence>
<dbReference type="CDD" id="cd02440">
    <property type="entry name" value="AdoMet_MTases"/>
    <property type="match status" value="1"/>
</dbReference>
<sequence length="295" mass="32556">MTVSAQTAHANGNGTAVDAAKYSKEVNTARDYYNSDDADTFYHLCWGDGNGDHIHVGLYAEPQESIPVAAHRTVTTMASALGLNSSMRVLDAGAGYGGSARELAKTYGCRVTCLNLSDVENARNVRLCRERGLDKLVDVVDGSYEEIPFEDDSFDAVWSMDAFLHSGDRLKALKEIKRVLKPGGQFIFTDLMASDNPNPAVMQPILARLHLTTLGCPGWYKSELEKLGGKVQYTDHTDMLTNHYRRVGEVLQERRHLMKGKISDKYIDTMSAGLDKWVSGGRSGDLAWGITHCRF</sequence>
<dbReference type="Gene3D" id="3.40.50.150">
    <property type="entry name" value="Vaccinia Virus protein VP39"/>
    <property type="match status" value="1"/>
</dbReference>
<dbReference type="RefSeq" id="XP_025373798.1">
    <property type="nucleotide sequence ID" value="XM_025523015.1"/>
</dbReference>
<reference evidence="5 6" key="1">
    <citation type="journal article" date="2018" name="Mol. Biol. Evol.">
        <title>Broad Genomic Sampling Reveals a Smut Pathogenic Ancestry of the Fungal Clade Ustilaginomycotina.</title>
        <authorList>
            <person name="Kijpornyongpan T."/>
            <person name="Mondo S.J."/>
            <person name="Barry K."/>
            <person name="Sandor L."/>
            <person name="Lee J."/>
            <person name="Lipzen A."/>
            <person name="Pangilinan J."/>
            <person name="LaButti K."/>
            <person name="Hainaut M."/>
            <person name="Henrissat B."/>
            <person name="Grigoriev I.V."/>
            <person name="Spatafora J.W."/>
            <person name="Aime M.C."/>
        </authorList>
    </citation>
    <scope>NUCLEOTIDE SEQUENCE [LARGE SCALE GENOMIC DNA]</scope>
    <source>
        <strain evidence="5 6">MCA 4198</strain>
    </source>
</reference>
<dbReference type="InterPro" id="IPR029063">
    <property type="entry name" value="SAM-dependent_MTases_sf"/>
</dbReference>
<evidence type="ECO:0000313" key="5">
    <source>
        <dbReference type="EMBL" id="PWN86600.1"/>
    </source>
</evidence>
<dbReference type="GeneID" id="37044931"/>
<dbReference type="OrthoDB" id="10017101at2759"/>
<dbReference type="GO" id="GO:0008757">
    <property type="term" value="F:S-adenosylmethionine-dependent methyltransferase activity"/>
    <property type="evidence" value="ECO:0007669"/>
    <property type="project" value="InterPro"/>
</dbReference>
<dbReference type="FunFam" id="3.40.50.150:FF:000461">
    <property type="entry name" value="Sarcosine/dimethylglycine N-methyltransferase"/>
    <property type="match status" value="1"/>
</dbReference>
<protein>
    <submittedName>
        <fullName evidence="5">Putative sarcosine-dimethylglycine methyltransferase</fullName>
    </submittedName>
</protein>
<evidence type="ECO:0000259" key="4">
    <source>
        <dbReference type="Pfam" id="PF08241"/>
    </source>
</evidence>
<dbReference type="InterPro" id="IPR013216">
    <property type="entry name" value="Methyltransf_11"/>
</dbReference>
<organism evidence="5 6">
    <name type="scientific">Acaromyces ingoldii</name>
    <dbReference type="NCBI Taxonomy" id="215250"/>
    <lineage>
        <taxon>Eukaryota</taxon>
        <taxon>Fungi</taxon>
        <taxon>Dikarya</taxon>
        <taxon>Basidiomycota</taxon>
        <taxon>Ustilaginomycotina</taxon>
        <taxon>Exobasidiomycetes</taxon>
        <taxon>Exobasidiales</taxon>
        <taxon>Cryptobasidiaceae</taxon>
        <taxon>Acaromyces</taxon>
    </lineage>
</organism>
<accession>A0A316Y8V5</accession>
<name>A0A316Y8V5_9BASI</name>
<dbReference type="GO" id="GO:0008170">
    <property type="term" value="F:N-methyltransferase activity"/>
    <property type="evidence" value="ECO:0007669"/>
    <property type="project" value="UniProtKB-ARBA"/>
</dbReference>
<dbReference type="AlphaFoldDB" id="A0A316Y8V5"/>
<proteinExistence type="predicted"/>
<dbReference type="InterPro" id="IPR050447">
    <property type="entry name" value="Erg6_SMT_methyltransf"/>
</dbReference>
<keyword evidence="1 5" id="KW-0489">Methyltransferase</keyword>
<dbReference type="PANTHER" id="PTHR44068:SF11">
    <property type="entry name" value="GERANYL DIPHOSPHATE 2-C-METHYLTRANSFERASE"/>
    <property type="match status" value="1"/>
</dbReference>
<keyword evidence="2 5" id="KW-0808">Transferase</keyword>
<evidence type="ECO:0000256" key="2">
    <source>
        <dbReference type="ARBA" id="ARBA00022679"/>
    </source>
</evidence>
<dbReference type="PANTHER" id="PTHR44068">
    <property type="entry name" value="ZGC:194242"/>
    <property type="match status" value="1"/>
</dbReference>
<evidence type="ECO:0000256" key="1">
    <source>
        <dbReference type="ARBA" id="ARBA00022603"/>
    </source>
</evidence>
<dbReference type="Proteomes" id="UP000245768">
    <property type="component" value="Unassembled WGS sequence"/>
</dbReference>
<evidence type="ECO:0000256" key="3">
    <source>
        <dbReference type="ARBA" id="ARBA00022691"/>
    </source>
</evidence>
<feature type="domain" description="Methyltransferase type 11" evidence="4">
    <location>
        <begin position="90"/>
        <end position="188"/>
    </location>
</feature>
<dbReference type="GO" id="GO:0032259">
    <property type="term" value="P:methylation"/>
    <property type="evidence" value="ECO:0007669"/>
    <property type="project" value="UniProtKB-KW"/>
</dbReference>
<keyword evidence="3" id="KW-0949">S-adenosyl-L-methionine</keyword>
<dbReference type="STRING" id="215250.A0A316Y8V5"/>
<keyword evidence="6" id="KW-1185">Reference proteome</keyword>
<gene>
    <name evidence="5" type="ORF">FA10DRAFT_270149</name>
</gene>